<dbReference type="SMART" id="SM00559">
    <property type="entry name" value="Ku78"/>
    <property type="match status" value="1"/>
</dbReference>
<dbReference type="GO" id="GO:0006303">
    <property type="term" value="P:double-strand break repair via nonhomologous end joining"/>
    <property type="evidence" value="ECO:0007669"/>
    <property type="project" value="UniProtKB-UniRule"/>
</dbReference>
<feature type="compositionally biased region" description="Basic residues" evidence="4">
    <location>
        <begin position="285"/>
        <end position="297"/>
    </location>
</feature>
<evidence type="ECO:0000313" key="7">
    <source>
        <dbReference type="Proteomes" id="UP000199025"/>
    </source>
</evidence>
<proteinExistence type="inferred from homology"/>
<dbReference type="PANTHER" id="PTHR41251:SF1">
    <property type="entry name" value="NON-HOMOLOGOUS END JOINING PROTEIN KU"/>
    <property type="match status" value="1"/>
</dbReference>
<dbReference type="PIRSF" id="PIRSF006493">
    <property type="entry name" value="Prok_Ku"/>
    <property type="match status" value="1"/>
</dbReference>
<dbReference type="InterPro" id="IPR009187">
    <property type="entry name" value="Prok_Ku"/>
</dbReference>
<dbReference type="Proteomes" id="UP000199025">
    <property type="component" value="Unassembled WGS sequence"/>
</dbReference>
<evidence type="ECO:0000313" key="6">
    <source>
        <dbReference type="EMBL" id="SFK44932.1"/>
    </source>
</evidence>
<keyword evidence="7" id="KW-1185">Reference proteome</keyword>
<keyword evidence="3" id="KW-0234">DNA repair</keyword>
<reference evidence="6 7" key="1">
    <citation type="submission" date="2016-10" db="EMBL/GenBank/DDBJ databases">
        <authorList>
            <person name="de Groot N.N."/>
        </authorList>
    </citation>
    <scope>NUCLEOTIDE SEQUENCE [LARGE SCALE GENOMIC DNA]</scope>
    <source>
        <strain evidence="6 7">DSM 44468</strain>
    </source>
</reference>
<dbReference type="OrthoDB" id="9795084at2"/>
<dbReference type="GO" id="GO:0006310">
    <property type="term" value="P:DNA recombination"/>
    <property type="evidence" value="ECO:0007669"/>
    <property type="project" value="UniProtKB-KW"/>
</dbReference>
<feature type="domain" description="Ku" evidence="5">
    <location>
        <begin position="52"/>
        <end position="180"/>
    </location>
</feature>
<dbReference type="AlphaFoldDB" id="A0A1I3ZLJ8"/>
<dbReference type="RefSeq" id="WP_091513491.1">
    <property type="nucleotide sequence ID" value="NZ_FORP01000021.1"/>
</dbReference>
<dbReference type="PANTHER" id="PTHR41251">
    <property type="entry name" value="NON-HOMOLOGOUS END JOINING PROTEIN KU"/>
    <property type="match status" value="1"/>
</dbReference>
<evidence type="ECO:0000259" key="5">
    <source>
        <dbReference type="SMART" id="SM00559"/>
    </source>
</evidence>
<comment type="similarity">
    <text evidence="3">Belongs to the prokaryotic Ku family.</text>
</comment>
<dbReference type="InterPro" id="IPR006164">
    <property type="entry name" value="DNA_bd_Ku70/Ku80"/>
</dbReference>
<dbReference type="HAMAP" id="MF_01875">
    <property type="entry name" value="Prokaryotic_Ku"/>
    <property type="match status" value="1"/>
</dbReference>
<dbReference type="STRING" id="115433.SAMN05421835_12195"/>
<accession>A0A1I3ZLJ8</accession>
<evidence type="ECO:0000256" key="2">
    <source>
        <dbReference type="ARBA" id="ARBA00023172"/>
    </source>
</evidence>
<feature type="compositionally biased region" description="Basic and acidic residues" evidence="4">
    <location>
        <begin position="274"/>
        <end position="283"/>
    </location>
</feature>
<organism evidence="6 7">
    <name type="scientific">Amycolatopsis sacchari</name>
    <dbReference type="NCBI Taxonomy" id="115433"/>
    <lineage>
        <taxon>Bacteria</taxon>
        <taxon>Bacillati</taxon>
        <taxon>Actinomycetota</taxon>
        <taxon>Actinomycetes</taxon>
        <taxon>Pseudonocardiales</taxon>
        <taxon>Pseudonocardiaceae</taxon>
        <taxon>Amycolatopsis</taxon>
    </lineage>
</organism>
<evidence type="ECO:0000256" key="3">
    <source>
        <dbReference type="HAMAP-Rule" id="MF_01875"/>
    </source>
</evidence>
<feature type="region of interest" description="Disordered" evidence="4">
    <location>
        <begin position="250"/>
        <end position="297"/>
    </location>
</feature>
<dbReference type="InterPro" id="IPR016194">
    <property type="entry name" value="SPOC-like_C_dom_sf"/>
</dbReference>
<comment type="function">
    <text evidence="3">With LigD forms a non-homologous end joining (NHEJ) DNA repair enzyme, which repairs dsDNA breaks with reduced fidelity. Binds linear dsDNA with 5'- and 3'- overhangs but not closed circular dsDNA nor ssDNA. Recruits and stimulates the ligase activity of LigD.</text>
</comment>
<dbReference type="EMBL" id="FORP01000021">
    <property type="protein sequence ID" value="SFK44932.1"/>
    <property type="molecule type" value="Genomic_DNA"/>
</dbReference>
<evidence type="ECO:0000256" key="4">
    <source>
        <dbReference type="SAM" id="MobiDB-lite"/>
    </source>
</evidence>
<keyword evidence="2 3" id="KW-0233">DNA recombination</keyword>
<dbReference type="SUPFAM" id="SSF100939">
    <property type="entry name" value="SPOC domain-like"/>
    <property type="match status" value="1"/>
</dbReference>
<dbReference type="Gene3D" id="2.40.290.10">
    <property type="match status" value="1"/>
</dbReference>
<evidence type="ECO:0000256" key="1">
    <source>
        <dbReference type="ARBA" id="ARBA00023125"/>
    </source>
</evidence>
<gene>
    <name evidence="3" type="primary">ku</name>
    <name evidence="6" type="ORF">SAMN05421835_12195</name>
</gene>
<comment type="subunit">
    <text evidence="3">Homodimer. Interacts with LigD.</text>
</comment>
<keyword evidence="1 3" id="KW-0238">DNA-binding</keyword>
<dbReference type="GO" id="GO:0003690">
    <property type="term" value="F:double-stranded DNA binding"/>
    <property type="evidence" value="ECO:0007669"/>
    <property type="project" value="UniProtKB-UniRule"/>
</dbReference>
<dbReference type="NCBIfam" id="TIGR02772">
    <property type="entry name" value="Ku_bact"/>
    <property type="match status" value="1"/>
</dbReference>
<name>A0A1I3ZLJ8_9PSEU</name>
<keyword evidence="3" id="KW-0227">DNA damage</keyword>
<sequence length="297" mass="32322">MRTVWKGTIGFGSSAIPVKAYSATEDHSTGLHQLHAVDGGRIRLKRVCEVDGAEIPQEEVGRGYVLPGGDVVVLSEDELADLPLPTAHSIEICGFVPPGQLDPLYFLKSYYLEPEVAGTKPYVLLSEALQQADRLAIVRVALRQKETLGALRVRGQVLMLDTLHWPDEVRAPDFPFLHEDMDIHTAQVRAAANIIENLSGNFEPARYADRYSAALQELIQAKVEDREVLRPTAAIQDAGVEALLDALQETAQERTDTDQATSPAVKRAKAAAKKAAEAKEGAKKAASKARSAPKSKR</sequence>
<protein>
    <recommendedName>
        <fullName evidence="3">Non-homologous end joining protein Ku</fullName>
    </recommendedName>
</protein>
<dbReference type="Pfam" id="PF02735">
    <property type="entry name" value="Ku"/>
    <property type="match status" value="1"/>
</dbReference>